<dbReference type="GO" id="GO:0048471">
    <property type="term" value="C:perinuclear region of cytoplasm"/>
    <property type="evidence" value="ECO:0007669"/>
    <property type="project" value="TreeGrafter"/>
</dbReference>
<name>A0A485LMD1_9STRA</name>
<dbReference type="Proteomes" id="UP000332933">
    <property type="component" value="Unassembled WGS sequence"/>
</dbReference>
<evidence type="ECO:0000256" key="2">
    <source>
        <dbReference type="ARBA" id="ARBA00022614"/>
    </source>
</evidence>
<keyword evidence="2" id="KW-0433">Leucine-rich repeat</keyword>
<dbReference type="Pfam" id="PF13516">
    <property type="entry name" value="LRR_6"/>
    <property type="match status" value="2"/>
</dbReference>
<evidence type="ECO:0000313" key="5">
    <source>
        <dbReference type="EMBL" id="KAF0684897.1"/>
    </source>
</evidence>
<dbReference type="AlphaFoldDB" id="A0A485LMD1"/>
<gene>
    <name evidence="6" type="primary">Aste57867_23141</name>
    <name evidence="5" type="ORF">As57867_023070</name>
    <name evidence="6" type="ORF">ASTE57867_23141</name>
</gene>
<evidence type="ECO:0000256" key="3">
    <source>
        <dbReference type="ARBA" id="ARBA00022737"/>
    </source>
</evidence>
<keyword evidence="7" id="KW-1185">Reference proteome</keyword>
<evidence type="ECO:0000256" key="4">
    <source>
        <dbReference type="SAM" id="MobiDB-lite"/>
    </source>
</evidence>
<sequence>MQAHSSSATSNKTSSGNSSSNSSSDNASSSSDGDSSLSSSDDDDDDDDVDIVAQLQDKFKQGLVHLVGTRESRFANRTSPALKWKEEVAYAMAEAAYVAEKDAAIVAAEAARQERKLERRRRRKTRVQDNVNRKVEKRMARKVVECNTNAAKLEQKMTILAELRLERLGQVRAKAVKVDPPWMSGAERDHRETLQAFTAAEDAKHKAMIESWGVADEMGRKVGVLPAIGTPPKKKHDEQSETTTALVLRLAELPHEADASKPKEGEKAAARHRTLFTINLKRFRHVEQCHGDKIGERGCVEFGKSLLTGACPRLKELNLGWNAIKYRGMASLALAFERGAGSALVHLDLRSNGLDATALKTLFGAMEAGGVPELQRLVLCGNVLGDAGGKAIAHAFLKGLFATIACVDVKSNAIRNDGCRAMFTAFTADCFTRLAPKFELLDMRRNCINQATADTFVPCPKYIAF</sequence>
<organism evidence="6 7">
    <name type="scientific">Aphanomyces stellatus</name>
    <dbReference type="NCBI Taxonomy" id="120398"/>
    <lineage>
        <taxon>Eukaryota</taxon>
        <taxon>Sar</taxon>
        <taxon>Stramenopiles</taxon>
        <taxon>Oomycota</taxon>
        <taxon>Saprolegniomycetes</taxon>
        <taxon>Saprolegniales</taxon>
        <taxon>Verrucalvaceae</taxon>
        <taxon>Aphanomyces</taxon>
    </lineage>
</organism>
<feature type="region of interest" description="Disordered" evidence="4">
    <location>
        <begin position="1"/>
        <end position="51"/>
    </location>
</feature>
<evidence type="ECO:0000256" key="1">
    <source>
        <dbReference type="ARBA" id="ARBA00022468"/>
    </source>
</evidence>
<protein>
    <submittedName>
        <fullName evidence="6">Aste57867_23141 protein</fullName>
    </submittedName>
</protein>
<dbReference type="SUPFAM" id="SSF52047">
    <property type="entry name" value="RNI-like"/>
    <property type="match status" value="1"/>
</dbReference>
<evidence type="ECO:0000313" key="7">
    <source>
        <dbReference type="Proteomes" id="UP000332933"/>
    </source>
</evidence>
<dbReference type="GO" id="GO:0005634">
    <property type="term" value="C:nucleus"/>
    <property type="evidence" value="ECO:0007669"/>
    <property type="project" value="TreeGrafter"/>
</dbReference>
<reference evidence="6 7" key="1">
    <citation type="submission" date="2019-03" db="EMBL/GenBank/DDBJ databases">
        <authorList>
            <person name="Gaulin E."/>
            <person name="Dumas B."/>
        </authorList>
    </citation>
    <scope>NUCLEOTIDE SEQUENCE [LARGE SCALE GENOMIC DNA]</scope>
    <source>
        <strain evidence="6">CBS 568.67</strain>
    </source>
</reference>
<dbReference type="InterPro" id="IPR027038">
    <property type="entry name" value="RanGap"/>
</dbReference>
<dbReference type="GO" id="GO:0006913">
    <property type="term" value="P:nucleocytoplasmic transport"/>
    <property type="evidence" value="ECO:0007669"/>
    <property type="project" value="TreeGrafter"/>
</dbReference>
<feature type="compositionally biased region" description="Acidic residues" evidence="4">
    <location>
        <begin position="40"/>
        <end position="50"/>
    </location>
</feature>
<feature type="compositionally biased region" description="Low complexity" evidence="4">
    <location>
        <begin position="1"/>
        <end position="39"/>
    </location>
</feature>
<dbReference type="PANTHER" id="PTHR24113:SF12">
    <property type="entry name" value="RAN GTPASE-ACTIVATING PROTEIN 1"/>
    <property type="match status" value="1"/>
</dbReference>
<dbReference type="OrthoDB" id="120976at2759"/>
<evidence type="ECO:0000313" key="6">
    <source>
        <dbReference type="EMBL" id="VFT99789.1"/>
    </source>
</evidence>
<dbReference type="PANTHER" id="PTHR24113">
    <property type="entry name" value="RAN GTPASE-ACTIVATING PROTEIN 1"/>
    <property type="match status" value="1"/>
</dbReference>
<proteinExistence type="predicted"/>
<dbReference type="InterPro" id="IPR032675">
    <property type="entry name" value="LRR_dom_sf"/>
</dbReference>
<accession>A0A485LMD1</accession>
<dbReference type="GO" id="GO:0031267">
    <property type="term" value="F:small GTPase binding"/>
    <property type="evidence" value="ECO:0007669"/>
    <property type="project" value="TreeGrafter"/>
</dbReference>
<keyword evidence="3" id="KW-0677">Repeat</keyword>
<dbReference type="GO" id="GO:0005829">
    <property type="term" value="C:cytosol"/>
    <property type="evidence" value="ECO:0007669"/>
    <property type="project" value="TreeGrafter"/>
</dbReference>
<dbReference type="GO" id="GO:0005096">
    <property type="term" value="F:GTPase activator activity"/>
    <property type="evidence" value="ECO:0007669"/>
    <property type="project" value="UniProtKB-KW"/>
</dbReference>
<dbReference type="EMBL" id="VJMH01007229">
    <property type="protein sequence ID" value="KAF0684897.1"/>
    <property type="molecule type" value="Genomic_DNA"/>
</dbReference>
<keyword evidence="1" id="KW-0343">GTPase activation</keyword>
<dbReference type="EMBL" id="CAADRA010007255">
    <property type="protein sequence ID" value="VFT99789.1"/>
    <property type="molecule type" value="Genomic_DNA"/>
</dbReference>
<reference evidence="5" key="2">
    <citation type="submission" date="2019-06" db="EMBL/GenBank/DDBJ databases">
        <title>Genomics analysis of Aphanomyces spp. identifies a new class of oomycete effector associated with host adaptation.</title>
        <authorList>
            <person name="Gaulin E."/>
        </authorList>
    </citation>
    <scope>NUCLEOTIDE SEQUENCE</scope>
    <source>
        <strain evidence="5">CBS 578.67</strain>
    </source>
</reference>
<dbReference type="Gene3D" id="3.80.10.10">
    <property type="entry name" value="Ribonuclease Inhibitor"/>
    <property type="match status" value="1"/>
</dbReference>
<dbReference type="InterPro" id="IPR001611">
    <property type="entry name" value="Leu-rich_rpt"/>
</dbReference>